<evidence type="ECO:0008006" key="3">
    <source>
        <dbReference type="Google" id="ProtNLM"/>
    </source>
</evidence>
<comment type="caution">
    <text evidence="1">The sequence shown here is derived from an EMBL/GenBank/DDBJ whole genome shotgun (WGS) entry which is preliminary data.</text>
</comment>
<name>A0ABX2EUB0_9BURK</name>
<evidence type="ECO:0000313" key="2">
    <source>
        <dbReference type="Proteomes" id="UP000737171"/>
    </source>
</evidence>
<accession>A0ABX2EUB0</accession>
<gene>
    <name evidence="1" type="ORF">HLB44_35610</name>
</gene>
<protein>
    <recommendedName>
        <fullName evidence="3">Peptidase A2 domain-containing protein</fullName>
    </recommendedName>
</protein>
<evidence type="ECO:0000313" key="1">
    <source>
        <dbReference type="EMBL" id="NRF72319.1"/>
    </source>
</evidence>
<dbReference type="InterPro" id="IPR021109">
    <property type="entry name" value="Peptidase_aspartic_dom_sf"/>
</dbReference>
<proteinExistence type="predicted"/>
<keyword evidence="2" id="KW-1185">Reference proteome</keyword>
<organism evidence="1 2">
    <name type="scientific">Pseudaquabacterium terrae</name>
    <dbReference type="NCBI Taxonomy" id="2732868"/>
    <lineage>
        <taxon>Bacteria</taxon>
        <taxon>Pseudomonadati</taxon>
        <taxon>Pseudomonadota</taxon>
        <taxon>Betaproteobacteria</taxon>
        <taxon>Burkholderiales</taxon>
        <taxon>Sphaerotilaceae</taxon>
        <taxon>Pseudaquabacterium</taxon>
    </lineage>
</organism>
<dbReference type="Gene3D" id="2.40.70.10">
    <property type="entry name" value="Acid Proteases"/>
    <property type="match status" value="1"/>
</dbReference>
<dbReference type="Proteomes" id="UP000737171">
    <property type="component" value="Unassembled WGS sequence"/>
</dbReference>
<sequence>MPFLIDTGSPYCVIDESVIATWRLRMNNPVTIQTGLQQVVNRWHFDLSLRLHVHPSSDSWLHGSESVMSVPAGHFAPEGHKGIIGMSILCKGRLTFDGHTGVVTLDW</sequence>
<dbReference type="EMBL" id="JABRWJ010000022">
    <property type="protein sequence ID" value="NRF72319.1"/>
    <property type="molecule type" value="Genomic_DNA"/>
</dbReference>
<reference evidence="1 2" key="1">
    <citation type="submission" date="2020-05" db="EMBL/GenBank/DDBJ databases">
        <title>Aquincola sp. isolate from soil.</title>
        <authorList>
            <person name="Han J."/>
            <person name="Kim D.-U."/>
        </authorList>
    </citation>
    <scope>NUCLEOTIDE SEQUENCE [LARGE SCALE GENOMIC DNA]</scope>
    <source>
        <strain evidence="1 2">S2</strain>
    </source>
</reference>